<feature type="non-terminal residue" evidence="2">
    <location>
        <position position="203"/>
    </location>
</feature>
<feature type="compositionally biased region" description="Basic and acidic residues" evidence="1">
    <location>
        <begin position="134"/>
        <end position="144"/>
    </location>
</feature>
<reference evidence="2" key="1">
    <citation type="journal article" date="2019" name="Sci. Rep.">
        <title>Draft genome of Tanacetum cinerariifolium, the natural source of mosquito coil.</title>
        <authorList>
            <person name="Yamashiro T."/>
            <person name="Shiraishi A."/>
            <person name="Satake H."/>
            <person name="Nakayama K."/>
        </authorList>
    </citation>
    <scope>NUCLEOTIDE SEQUENCE</scope>
</reference>
<feature type="region of interest" description="Disordered" evidence="1">
    <location>
        <begin position="53"/>
        <end position="144"/>
    </location>
</feature>
<dbReference type="EMBL" id="BKCJ011292741">
    <property type="protein sequence ID" value="GFD16349.1"/>
    <property type="molecule type" value="Genomic_DNA"/>
</dbReference>
<dbReference type="AlphaFoldDB" id="A0A699U4Q2"/>
<comment type="caution">
    <text evidence="2">The sequence shown here is derived from an EMBL/GenBank/DDBJ whole genome shotgun (WGS) entry which is preliminary data.</text>
</comment>
<evidence type="ECO:0000256" key="1">
    <source>
        <dbReference type="SAM" id="MobiDB-lite"/>
    </source>
</evidence>
<feature type="compositionally biased region" description="Acidic residues" evidence="1">
    <location>
        <begin position="85"/>
        <end position="133"/>
    </location>
</feature>
<feature type="non-terminal residue" evidence="2">
    <location>
        <position position="1"/>
    </location>
</feature>
<accession>A0A699U4Q2</accession>
<organism evidence="2">
    <name type="scientific">Tanacetum cinerariifolium</name>
    <name type="common">Dalmatian daisy</name>
    <name type="synonym">Chrysanthemum cinerariifolium</name>
    <dbReference type="NCBI Taxonomy" id="118510"/>
    <lineage>
        <taxon>Eukaryota</taxon>
        <taxon>Viridiplantae</taxon>
        <taxon>Streptophyta</taxon>
        <taxon>Embryophyta</taxon>
        <taxon>Tracheophyta</taxon>
        <taxon>Spermatophyta</taxon>
        <taxon>Magnoliopsida</taxon>
        <taxon>eudicotyledons</taxon>
        <taxon>Gunneridae</taxon>
        <taxon>Pentapetalae</taxon>
        <taxon>asterids</taxon>
        <taxon>campanulids</taxon>
        <taxon>Asterales</taxon>
        <taxon>Asteraceae</taxon>
        <taxon>Asteroideae</taxon>
        <taxon>Anthemideae</taxon>
        <taxon>Anthemidinae</taxon>
        <taxon>Tanacetum</taxon>
    </lineage>
</organism>
<proteinExistence type="predicted"/>
<feature type="region of interest" description="Disordered" evidence="1">
    <location>
        <begin position="1"/>
        <end position="41"/>
    </location>
</feature>
<sequence length="203" mass="22474">PLTAAVILRQTAAATPRPTAAAKGKQTAKASEAKSQSALSEVAMTEVQQLKLATKRSMQQTHISQPSGSGVDEGTGSKRGVPDVPIDESEEELSWNSTDDEGADDEGKDGDDDEEDERDDDEEGKEDDDDENKDGDAKDDAEKIRRLQSMMTRMILRKVGMMMRKVKVMNMNLMKKHGKRKSLILSHKLLKTVKMKTMVRRIS</sequence>
<name>A0A699U4Q2_TANCI</name>
<feature type="compositionally biased region" description="Low complexity" evidence="1">
    <location>
        <begin position="11"/>
        <end position="30"/>
    </location>
</feature>
<feature type="compositionally biased region" description="Polar residues" evidence="1">
    <location>
        <begin position="56"/>
        <end position="68"/>
    </location>
</feature>
<gene>
    <name evidence="2" type="ORF">Tci_888318</name>
</gene>
<evidence type="ECO:0000313" key="2">
    <source>
        <dbReference type="EMBL" id="GFD16349.1"/>
    </source>
</evidence>
<protein>
    <submittedName>
        <fullName evidence="2">Uncharacterized protein</fullName>
    </submittedName>
</protein>